<dbReference type="PANTHER" id="PTHR33594">
    <property type="entry name" value="SUPERFAMILY HYDROLASE, PUTATIVE (AFU_ORTHOLOGUE AFUA_1G03035)-RELATED"/>
    <property type="match status" value="1"/>
</dbReference>
<gene>
    <name evidence="1" type="ORF">Mb0960</name>
</gene>
<dbReference type="EMBL" id="MH046811">
    <property type="protein sequence ID" value="AZL89799.1"/>
    <property type="molecule type" value="Genomic_DNA"/>
</dbReference>
<accession>A0A3S8UYK7</accession>
<protein>
    <submittedName>
        <fullName evidence="1">Metal-dependent phosphohydrolase HD domain protein</fullName>
    </submittedName>
</protein>
<sequence>MYIIPLSIMSITTYFDTIQKLVENETIELMKNHNIAGHGLDHFVAVRDHAVNALKFEQLSNEKNLQVILAAYLHDVDDNKIFPKSIDYQNARKILDSVFQNFDYVKLNFNIIYDEFKTNIIQLISLVSCSKNGDDEPPEKWMAIPRDADRLEAIGEIGIQRCLEYTNHISLPYYLTYTPKAKNIKDINLFANAERFNSYKSGKKSVSMIDHYYDKLLHIGKSDCLRSQNKYILQEAERRNNIMIDYLLNYEYK</sequence>
<organism evidence="1">
    <name type="scientific">Megavirus baoshan</name>
    <dbReference type="NCBI Taxonomy" id="2496520"/>
    <lineage>
        <taxon>Viruses</taxon>
        <taxon>Varidnaviria</taxon>
        <taxon>Bamfordvirae</taxon>
        <taxon>Nucleocytoviricota</taxon>
        <taxon>Megaviricetes</taxon>
        <taxon>Imitervirales</taxon>
        <taxon>Mimiviridae</taxon>
        <taxon>Megamimivirinae</taxon>
        <taxon>Megavirus</taxon>
        <taxon>Megavirus baoshanense</taxon>
    </lineage>
</organism>
<reference evidence="1" key="1">
    <citation type="submission" date="2018-03" db="EMBL/GenBank/DDBJ databases">
        <title>Draft genome sequences of Megaviruse, new member of the family Mimiviridae isolated from water in Shanghai, China.</title>
        <authorList>
            <person name="Xia Y."/>
        </authorList>
    </citation>
    <scope>NUCLEOTIDE SEQUENCE</scope>
    <source>
        <strain evidence="1">SH</strain>
    </source>
</reference>
<dbReference type="Gene3D" id="1.20.58.1910">
    <property type="match status" value="1"/>
</dbReference>
<dbReference type="PANTHER" id="PTHR33594:SF1">
    <property type="entry name" value="HD_PDEASE DOMAIN-CONTAINING PROTEIN"/>
    <property type="match status" value="1"/>
</dbReference>
<name>A0A3S8UYK7_9VIRU</name>
<dbReference type="Gene3D" id="1.10.472.50">
    <property type="entry name" value="HD-domain/PDEase-like"/>
    <property type="match status" value="1"/>
</dbReference>
<proteinExistence type="predicted"/>
<dbReference type="SUPFAM" id="SSF109604">
    <property type="entry name" value="HD-domain/PDEase-like"/>
    <property type="match status" value="1"/>
</dbReference>
<evidence type="ECO:0000313" key="1">
    <source>
        <dbReference type="EMBL" id="AZL89799.1"/>
    </source>
</evidence>